<proteinExistence type="predicted"/>
<dbReference type="Proteomes" id="UP000297700">
    <property type="component" value="Unassembled WGS sequence"/>
</dbReference>
<dbReference type="AlphaFoldDB" id="A0A4Y9PAY7"/>
<accession>A0A4Y9PAY7</accession>
<dbReference type="RefSeq" id="WP_135164170.1">
    <property type="nucleotide sequence ID" value="NZ_SPQS01000007.1"/>
</dbReference>
<comment type="caution">
    <text evidence="1">The sequence shown here is derived from an EMBL/GenBank/DDBJ whole genome shotgun (WGS) entry which is preliminary data.</text>
</comment>
<reference evidence="1 2" key="1">
    <citation type="submission" date="2019-03" db="EMBL/GenBank/DDBJ databases">
        <title>Bradyrhizobium strains diversity.</title>
        <authorList>
            <person name="Urquiaga M.C.O."/>
            <person name="Hungria M."/>
            <person name="Delamuta J.R.M."/>
            <person name="Klepa M.S."/>
        </authorList>
    </citation>
    <scope>NUCLEOTIDE SEQUENCE [LARGE SCALE GENOMIC DNA]</scope>
    <source>
        <strain evidence="1 2">CNPSo 3426</strain>
    </source>
</reference>
<protein>
    <submittedName>
        <fullName evidence="1">Uncharacterized protein</fullName>
    </submittedName>
</protein>
<evidence type="ECO:0000313" key="2">
    <source>
        <dbReference type="Proteomes" id="UP000297700"/>
    </source>
</evidence>
<gene>
    <name evidence="1" type="ORF">E4K64_14755</name>
</gene>
<name>A0A4Y9PAY7_9BRAD</name>
<evidence type="ECO:0000313" key="1">
    <source>
        <dbReference type="EMBL" id="TFV75843.1"/>
    </source>
</evidence>
<dbReference type="EMBL" id="SPQS01000007">
    <property type="protein sequence ID" value="TFV75843.1"/>
    <property type="molecule type" value="Genomic_DNA"/>
</dbReference>
<organism evidence="1 2">
    <name type="scientific">Bradyrhizobium frederickii</name>
    <dbReference type="NCBI Taxonomy" id="2560054"/>
    <lineage>
        <taxon>Bacteria</taxon>
        <taxon>Pseudomonadati</taxon>
        <taxon>Pseudomonadota</taxon>
        <taxon>Alphaproteobacteria</taxon>
        <taxon>Hyphomicrobiales</taxon>
        <taxon>Nitrobacteraceae</taxon>
        <taxon>Bradyrhizobium</taxon>
    </lineage>
</organism>
<sequence>MIDPKSAGLTLKQLADLHHMTAEELLNILNDPAPKAIGFSGRYNFADALEIEIARQMSDKAGVPLNEAFRLSMYTMAVQSFLSHRSVTSGSLVDFWFAVAASRNTWGSAPRGMWPVTGFGAREYWAEMHYTGSLVVIMEEITQSIGRDQAHYPDSDPARIVMCNISAADRRLRKRAAELVIELDCAPSIP</sequence>